<comment type="cofactor">
    <cofactor evidence="5">
        <name>Ca(2+)</name>
        <dbReference type="ChEBI" id="CHEBI:29108"/>
    </cofactor>
    <text evidence="5">Binds 1 Ca(2+) ion per dimer.</text>
</comment>
<keyword evidence="6" id="KW-0812">Transmembrane</keyword>
<dbReference type="GO" id="GO:0017000">
    <property type="term" value="P:antibiotic biosynthetic process"/>
    <property type="evidence" value="ECO:0007669"/>
    <property type="project" value="InterPro"/>
</dbReference>
<evidence type="ECO:0000256" key="6">
    <source>
        <dbReference type="SAM" id="Phobius"/>
    </source>
</evidence>
<feature type="transmembrane region" description="Helical" evidence="6">
    <location>
        <begin position="20"/>
        <end position="43"/>
    </location>
</feature>
<feature type="active site" description="Nucleophile" evidence="4">
    <location>
        <position position="262"/>
    </location>
</feature>
<dbReference type="EMBL" id="FMAU01000002">
    <property type="protein sequence ID" value="SCC07017.1"/>
    <property type="molecule type" value="Genomic_DNA"/>
</dbReference>
<gene>
    <name evidence="7" type="ORF">GA0061094_2261</name>
</gene>
<dbReference type="Gene3D" id="3.60.20.10">
    <property type="entry name" value="Glutamine Phosphoribosylpyrophosphate, subunit 1, domain 1"/>
    <property type="match status" value="1"/>
</dbReference>
<dbReference type="OrthoDB" id="9759796at2"/>
<dbReference type="InterPro" id="IPR014395">
    <property type="entry name" value="Pen/GL7ACA/AHL_acylase"/>
</dbReference>
<dbReference type="Proteomes" id="UP000181997">
    <property type="component" value="Unassembled WGS sequence"/>
</dbReference>
<accession>A0A0V8HJU4</accession>
<dbReference type="InterPro" id="IPR043147">
    <property type="entry name" value="Penicillin_amidase_A-knob"/>
</dbReference>
<dbReference type="RefSeq" id="WP_058298467.1">
    <property type="nucleotide sequence ID" value="NZ_FMAU01000002.1"/>
</dbReference>
<keyword evidence="3" id="KW-0865">Zymogen</keyword>
<dbReference type="SUPFAM" id="SSF56235">
    <property type="entry name" value="N-terminal nucleophile aminohydrolases (Ntn hydrolases)"/>
    <property type="match status" value="1"/>
</dbReference>
<keyword evidence="6" id="KW-0472">Membrane</keyword>
<dbReference type="Gene3D" id="1.10.439.10">
    <property type="entry name" value="Penicillin Amidohydrolase, domain 1"/>
    <property type="match status" value="1"/>
</dbReference>
<dbReference type="AlphaFoldDB" id="A0A0V8HJU4"/>
<dbReference type="PANTHER" id="PTHR34218">
    <property type="entry name" value="PEPTIDASE S45 PENICILLIN AMIDASE"/>
    <property type="match status" value="1"/>
</dbReference>
<comment type="similarity">
    <text evidence="1">Belongs to the peptidase S45 family.</text>
</comment>
<dbReference type="InterPro" id="IPR043146">
    <property type="entry name" value="Penicillin_amidase_N_B-knob"/>
</dbReference>
<evidence type="ECO:0000313" key="8">
    <source>
        <dbReference type="Proteomes" id="UP000181997"/>
    </source>
</evidence>
<dbReference type="GO" id="GO:0016811">
    <property type="term" value="F:hydrolase activity, acting on carbon-nitrogen (but not peptide) bonds, in linear amides"/>
    <property type="evidence" value="ECO:0007669"/>
    <property type="project" value="InterPro"/>
</dbReference>
<feature type="binding site" evidence="5">
    <location>
        <position position="334"/>
    </location>
    <ligand>
        <name>Ca(2+)</name>
        <dbReference type="ChEBI" id="CHEBI:29108"/>
    </ligand>
</feature>
<proteinExistence type="inferred from homology"/>
<keyword evidence="5" id="KW-0479">Metal-binding</keyword>
<dbReference type="CDD" id="cd03747">
    <property type="entry name" value="Ntn_PGA_like"/>
    <property type="match status" value="1"/>
</dbReference>
<dbReference type="InterPro" id="IPR029055">
    <property type="entry name" value="Ntn_hydrolases_N"/>
</dbReference>
<dbReference type="PANTHER" id="PTHR34218:SF4">
    <property type="entry name" value="ACYL-HOMOSERINE LACTONE ACYLASE QUIP"/>
    <property type="match status" value="1"/>
</dbReference>
<dbReference type="PIRSF" id="PIRSF001227">
    <property type="entry name" value="Pen_acylase"/>
    <property type="match status" value="1"/>
</dbReference>
<reference evidence="8" key="1">
    <citation type="submission" date="2016-08" db="EMBL/GenBank/DDBJ databases">
        <authorList>
            <person name="Varghese N."/>
            <person name="Submissions Spin"/>
        </authorList>
    </citation>
    <scope>NUCLEOTIDE SEQUENCE [LARGE SCALE GENOMIC DNA]</scope>
    <source>
        <strain evidence="8">SGD-1123</strain>
    </source>
</reference>
<dbReference type="GO" id="GO:0046872">
    <property type="term" value="F:metal ion binding"/>
    <property type="evidence" value="ECO:0007669"/>
    <property type="project" value="UniProtKB-KW"/>
</dbReference>
<evidence type="ECO:0000256" key="4">
    <source>
        <dbReference type="PIRSR" id="PIRSR001227-1"/>
    </source>
</evidence>
<evidence type="ECO:0000256" key="5">
    <source>
        <dbReference type="PIRSR" id="PIRSR001227-2"/>
    </source>
</evidence>
<dbReference type="Gene3D" id="2.30.120.10">
    <property type="match status" value="1"/>
</dbReference>
<evidence type="ECO:0000256" key="3">
    <source>
        <dbReference type="ARBA" id="ARBA00023145"/>
    </source>
</evidence>
<evidence type="ECO:0000256" key="2">
    <source>
        <dbReference type="ARBA" id="ARBA00022801"/>
    </source>
</evidence>
<sequence length="799" mass="90327">MNGGTDLQPLKIKRKKRTIVLLWSLGVLGFLLVGGLIAADFYVERSLPVISGTISLNGLSHDVEVTKDDQGVPHLSAKSEKDLFIAQGYVQAQDRLFQMDLSRRQASGRLSEVIGEKTVERDKFFRTLGLRRAAEVSYTAYPDETKQILEWYAEGVNAYMDQAKEKGRLPVEFTLLGYKPEEWTPVDSLTIGKYMAFDLGGHWQGQAFRYWAMKNLPEEKAYDLFPSYPEDAPEILASVGDSGLDIEASFASSVIPPEYNGSNNWVVSGEKTANGKPLLADDPHLSLGTPSIWYQMHLNAPDLNVSGVIFAGIPGIILGHNEEIAWGVTNTGPDVQDLYVEKRNRKDPSLFLYDNNWEEATIIKEPIAVKGGEDIPYRVTITRHGPVISERASQSDDDGQVLSLRWTALDPSLELQAILNMNKAGNWEEFETALEDFHTPTQNFVFASNDGTIAYKANGKIPVRNKGDGLLPVPGWEPEYEWQGFIPFDELPVTVNPASGFIATANNKVIDDSYPYHISNHWAQPYRYMRIAQYLEQQDNLTIDDMKTLQMDKVNLHAAEFLPFLLEDLKVLELTAEQKEAVKLLEEWDYEDDKSRAAPLLFHSWMDTLSKDMFKKEIPDTMMDLFEGRQGIVDEMLRNAHKGEESNWFEPFGGYKAYLNGTLKKALKELEESYGTSMNDWKWGEYHKVYFEHPVSSASPLLKWFFNRKDPIPVGGSRVTVQAASYNNEGIVNHGGSWRFVIDTADMNEGYHIVGPGQAGHFKSEWYDNQIEAWVKGEYHSTHLNDEMEGMNKLVLKAE</sequence>
<dbReference type="Gene3D" id="1.10.1400.10">
    <property type="match status" value="1"/>
</dbReference>
<name>A0A0V8HJU4_9BACI</name>
<protein>
    <submittedName>
        <fullName evidence="7">Penicillin amidase</fullName>
    </submittedName>
</protein>
<dbReference type="InterPro" id="IPR002692">
    <property type="entry name" value="S45"/>
</dbReference>
<evidence type="ECO:0000313" key="7">
    <source>
        <dbReference type="EMBL" id="SCC07017.1"/>
    </source>
</evidence>
<keyword evidence="6" id="KW-1133">Transmembrane helix</keyword>
<keyword evidence="2" id="KW-0378">Hydrolase</keyword>
<keyword evidence="8" id="KW-1185">Reference proteome</keyword>
<keyword evidence="5" id="KW-0106">Calcium</keyword>
<dbReference type="InterPro" id="IPR023343">
    <property type="entry name" value="Penicillin_amidase_dom1"/>
</dbReference>
<dbReference type="Pfam" id="PF01804">
    <property type="entry name" value="Penicil_amidase"/>
    <property type="match status" value="1"/>
</dbReference>
<feature type="binding site" evidence="5">
    <location>
        <position position="337"/>
    </location>
    <ligand>
        <name>Ca(2+)</name>
        <dbReference type="ChEBI" id="CHEBI:29108"/>
    </ligand>
</feature>
<evidence type="ECO:0000256" key="1">
    <source>
        <dbReference type="ARBA" id="ARBA00006586"/>
    </source>
</evidence>
<organism evidence="7 8">
    <name type="scientific">[Bacillus] enclensis</name>
    <dbReference type="NCBI Taxonomy" id="1402860"/>
    <lineage>
        <taxon>Bacteria</taxon>
        <taxon>Bacillati</taxon>
        <taxon>Bacillota</taxon>
        <taxon>Bacilli</taxon>
        <taxon>Bacillales</taxon>
        <taxon>Bacillaceae</taxon>
        <taxon>Rossellomorea</taxon>
    </lineage>
</organism>